<comment type="caution">
    <text evidence="2">The sequence shown here is derived from an EMBL/GenBank/DDBJ whole genome shotgun (WGS) entry which is preliminary data.</text>
</comment>
<dbReference type="PANTHER" id="PTHR37030">
    <property type="entry name" value="NUCLEOTIDYLTRANSFERASE"/>
    <property type="match status" value="1"/>
</dbReference>
<sequence>MTDINQIVKNLKKYKPEKIILFGSHAWGKPNASSDVDILVVKKSKLSRRIRTAQAEKFLGALPYPVDVFVYTPGEIERRKELGDFFINLILKKGQVIYERR</sequence>
<dbReference type="Gene3D" id="3.30.460.10">
    <property type="entry name" value="Beta Polymerase, domain 2"/>
    <property type="match status" value="1"/>
</dbReference>
<evidence type="ECO:0000313" key="2">
    <source>
        <dbReference type="EMBL" id="OGZ19413.1"/>
    </source>
</evidence>
<accession>A0A1G2E0S7</accession>
<dbReference type="InterPro" id="IPR002934">
    <property type="entry name" value="Polymerase_NTP_transf_dom"/>
</dbReference>
<name>A0A1G2E0S7_9BACT</name>
<dbReference type="EMBL" id="MHLZ01000033">
    <property type="protein sequence ID" value="OGZ19413.1"/>
    <property type="molecule type" value="Genomic_DNA"/>
</dbReference>
<dbReference type="CDD" id="cd05403">
    <property type="entry name" value="NT_KNTase_like"/>
    <property type="match status" value="1"/>
</dbReference>
<organism evidence="2 3">
    <name type="scientific">Candidatus Nealsonbacteria bacterium RIFCSPHIGHO2_01_FULL_38_55</name>
    <dbReference type="NCBI Taxonomy" id="1801664"/>
    <lineage>
        <taxon>Bacteria</taxon>
        <taxon>Candidatus Nealsoniibacteriota</taxon>
    </lineage>
</organism>
<gene>
    <name evidence="2" type="ORF">A2626_02320</name>
</gene>
<dbReference type="InterPro" id="IPR043519">
    <property type="entry name" value="NT_sf"/>
</dbReference>
<dbReference type="AlphaFoldDB" id="A0A1G2E0S7"/>
<protein>
    <recommendedName>
        <fullName evidence="1">Polymerase nucleotidyl transferase domain-containing protein</fullName>
    </recommendedName>
</protein>
<evidence type="ECO:0000313" key="3">
    <source>
        <dbReference type="Proteomes" id="UP000177360"/>
    </source>
</evidence>
<dbReference type="Pfam" id="PF01909">
    <property type="entry name" value="NTP_transf_2"/>
    <property type="match status" value="1"/>
</dbReference>
<dbReference type="PANTHER" id="PTHR37030:SF1">
    <property type="entry name" value="NUCLEOTIDYLTRANSFERASE"/>
    <property type="match status" value="1"/>
</dbReference>
<feature type="domain" description="Polymerase nucleotidyl transferase" evidence="1">
    <location>
        <begin position="5"/>
        <end position="91"/>
    </location>
</feature>
<reference evidence="2 3" key="1">
    <citation type="journal article" date="2016" name="Nat. Commun.">
        <title>Thousands of microbial genomes shed light on interconnected biogeochemical processes in an aquifer system.</title>
        <authorList>
            <person name="Anantharaman K."/>
            <person name="Brown C.T."/>
            <person name="Hug L.A."/>
            <person name="Sharon I."/>
            <person name="Castelle C.J."/>
            <person name="Probst A.J."/>
            <person name="Thomas B.C."/>
            <person name="Singh A."/>
            <person name="Wilkins M.J."/>
            <person name="Karaoz U."/>
            <person name="Brodie E.L."/>
            <person name="Williams K.H."/>
            <person name="Hubbard S.S."/>
            <person name="Banfield J.F."/>
        </authorList>
    </citation>
    <scope>NUCLEOTIDE SEQUENCE [LARGE SCALE GENOMIC DNA]</scope>
</reference>
<evidence type="ECO:0000259" key="1">
    <source>
        <dbReference type="Pfam" id="PF01909"/>
    </source>
</evidence>
<proteinExistence type="predicted"/>
<dbReference type="Proteomes" id="UP000177360">
    <property type="component" value="Unassembled WGS sequence"/>
</dbReference>
<dbReference type="SUPFAM" id="SSF81301">
    <property type="entry name" value="Nucleotidyltransferase"/>
    <property type="match status" value="1"/>
</dbReference>